<evidence type="ECO:0000256" key="1">
    <source>
        <dbReference type="SAM" id="MobiDB-lite"/>
    </source>
</evidence>
<dbReference type="Proteomes" id="UP000007755">
    <property type="component" value="Unassembled WGS sequence"/>
</dbReference>
<evidence type="ECO:0000313" key="2">
    <source>
        <dbReference type="EMBL" id="EGI67630.1"/>
    </source>
</evidence>
<accession>F4WDU4</accession>
<protein>
    <submittedName>
        <fullName evidence="2">Uncharacterized protein</fullName>
    </submittedName>
</protein>
<keyword evidence="3" id="KW-1185">Reference proteome</keyword>
<sequence>MAWELHMCLVRYFLRLERLDDKWKELSKKAEKSLEGLANRTEQLRHVTKLGNLSQRQNESNSSEEPPISMKLGSFDAFLRKMKESDRKKSGTALRSEILGEILGYAAPNKKKITSYLFGA</sequence>
<reference evidence="2" key="1">
    <citation type="submission" date="2011-02" db="EMBL/GenBank/DDBJ databases">
        <title>The genome of the leaf-cutting ant Acromyrmex echinatior suggests key adaptations to social evolution and fungus farming.</title>
        <authorList>
            <person name="Nygaard S."/>
            <person name="Zhang G."/>
        </authorList>
    </citation>
    <scope>NUCLEOTIDE SEQUENCE</scope>
</reference>
<organism evidence="3">
    <name type="scientific">Acromyrmex echinatior</name>
    <name type="common">Panamanian leafcutter ant</name>
    <name type="synonym">Acromyrmex octospinosus echinatior</name>
    <dbReference type="NCBI Taxonomy" id="103372"/>
    <lineage>
        <taxon>Eukaryota</taxon>
        <taxon>Metazoa</taxon>
        <taxon>Ecdysozoa</taxon>
        <taxon>Arthropoda</taxon>
        <taxon>Hexapoda</taxon>
        <taxon>Insecta</taxon>
        <taxon>Pterygota</taxon>
        <taxon>Neoptera</taxon>
        <taxon>Endopterygota</taxon>
        <taxon>Hymenoptera</taxon>
        <taxon>Apocrita</taxon>
        <taxon>Aculeata</taxon>
        <taxon>Formicoidea</taxon>
        <taxon>Formicidae</taxon>
        <taxon>Myrmicinae</taxon>
        <taxon>Acromyrmex</taxon>
    </lineage>
</organism>
<feature type="compositionally biased region" description="Low complexity" evidence="1">
    <location>
        <begin position="58"/>
        <end position="67"/>
    </location>
</feature>
<dbReference type="InParanoid" id="F4WDU4"/>
<name>F4WDU4_ACREC</name>
<dbReference type="EMBL" id="GL888093">
    <property type="protein sequence ID" value="EGI67630.1"/>
    <property type="molecule type" value="Genomic_DNA"/>
</dbReference>
<dbReference type="AlphaFoldDB" id="F4WDU4"/>
<feature type="region of interest" description="Disordered" evidence="1">
    <location>
        <begin position="47"/>
        <end position="69"/>
    </location>
</feature>
<evidence type="ECO:0000313" key="3">
    <source>
        <dbReference type="Proteomes" id="UP000007755"/>
    </source>
</evidence>
<gene>
    <name evidence="2" type="ORF">G5I_03761</name>
</gene>
<proteinExistence type="predicted"/>